<feature type="region of interest" description="Disordered" evidence="6">
    <location>
        <begin position="1"/>
        <end position="120"/>
    </location>
</feature>
<protein>
    <submittedName>
        <fullName evidence="7">Uncharacterized protein</fullName>
    </submittedName>
</protein>
<keyword evidence="5" id="KW-0539">Nucleus</keyword>
<organism evidence="7 8">
    <name type="scientific">Datura stramonium</name>
    <name type="common">Jimsonweed</name>
    <name type="synonym">Common thornapple</name>
    <dbReference type="NCBI Taxonomy" id="4076"/>
    <lineage>
        <taxon>Eukaryota</taxon>
        <taxon>Viridiplantae</taxon>
        <taxon>Streptophyta</taxon>
        <taxon>Embryophyta</taxon>
        <taxon>Tracheophyta</taxon>
        <taxon>Spermatophyta</taxon>
        <taxon>Magnoliopsida</taxon>
        <taxon>eudicotyledons</taxon>
        <taxon>Gunneridae</taxon>
        <taxon>Pentapetalae</taxon>
        <taxon>asterids</taxon>
        <taxon>lamiids</taxon>
        <taxon>Solanales</taxon>
        <taxon>Solanaceae</taxon>
        <taxon>Solanoideae</taxon>
        <taxon>Datureae</taxon>
        <taxon>Datura</taxon>
    </lineage>
</organism>
<reference evidence="7 8" key="1">
    <citation type="journal article" date="2021" name="BMC Genomics">
        <title>Datura genome reveals duplications of psychoactive alkaloid biosynthetic genes and high mutation rate following tissue culture.</title>
        <authorList>
            <person name="Rajewski A."/>
            <person name="Carter-House D."/>
            <person name="Stajich J."/>
            <person name="Litt A."/>
        </authorList>
    </citation>
    <scope>NUCLEOTIDE SEQUENCE [LARGE SCALE GENOMIC DNA]</scope>
    <source>
        <strain evidence="7">AR-01</strain>
    </source>
</reference>
<evidence type="ECO:0000313" key="7">
    <source>
        <dbReference type="EMBL" id="MCD7466955.1"/>
    </source>
</evidence>
<evidence type="ECO:0000256" key="5">
    <source>
        <dbReference type="ARBA" id="ARBA00023242"/>
    </source>
</evidence>
<name>A0ABS8T6D8_DATST</name>
<accession>A0ABS8T6D8</accession>
<dbReference type="EMBL" id="JACEIK010001183">
    <property type="protein sequence ID" value="MCD7466955.1"/>
    <property type="molecule type" value="Genomic_DNA"/>
</dbReference>
<gene>
    <name evidence="7" type="ORF">HAX54_004061</name>
</gene>
<dbReference type="Gene3D" id="2.40.330.10">
    <property type="entry name" value="DNA-binding pseudobarrel domain"/>
    <property type="match status" value="1"/>
</dbReference>
<keyword evidence="3" id="KW-0238">DNA-binding</keyword>
<evidence type="ECO:0000313" key="8">
    <source>
        <dbReference type="Proteomes" id="UP000823775"/>
    </source>
</evidence>
<keyword evidence="4" id="KW-0804">Transcription</keyword>
<feature type="compositionally biased region" description="Acidic residues" evidence="6">
    <location>
        <begin position="33"/>
        <end position="43"/>
    </location>
</feature>
<evidence type="ECO:0000256" key="3">
    <source>
        <dbReference type="ARBA" id="ARBA00023125"/>
    </source>
</evidence>
<comment type="subcellular location">
    <subcellularLocation>
        <location evidence="1">Nucleus</location>
    </subcellularLocation>
</comment>
<sequence>MSDEERDKKDGKPESQTLEVDRERDAMVPQETEVTENQEDNTAEESGTGSPHTNDEDNSAEDTTTGSPHTNDEDNTAEDSTTGSLHTDDEDNTAEESTTGSFHTDDEYNTTEESTTGGPIKYVSEMKEGDQESYALVLEPEDGTVDIQGIILNEVKGTVDIQGIILNEVKIEENIIITNDYERSDQTLQLTNSGGKTGGVSILTNREALISKKLTKSDLTSANGLQLPGKEVRKKLLPHISAPALGEGKYLTLVDHQGQERDMLLVRQNKDLFFLKGPQWYDYAELYNLAVSDTIVIERISKLQVKEEVDFAAVTEIGDHDWDATFPFNSTWQIEQLNAEDVEQPDELAEQIEIKDIGKAELVGVMYEITIKRGPENTTTAPE</sequence>
<comment type="caution">
    <text evidence="7">The sequence shown here is derived from an EMBL/GenBank/DDBJ whole genome shotgun (WGS) entry which is preliminary data.</text>
</comment>
<evidence type="ECO:0000256" key="4">
    <source>
        <dbReference type="ARBA" id="ARBA00023163"/>
    </source>
</evidence>
<dbReference type="Proteomes" id="UP000823775">
    <property type="component" value="Unassembled WGS sequence"/>
</dbReference>
<feature type="compositionally biased region" description="Basic and acidic residues" evidence="6">
    <location>
        <begin position="1"/>
        <end position="26"/>
    </location>
</feature>
<dbReference type="SUPFAM" id="SSF101936">
    <property type="entry name" value="DNA-binding pseudobarrel domain"/>
    <property type="match status" value="1"/>
</dbReference>
<keyword evidence="2" id="KW-0805">Transcription regulation</keyword>
<evidence type="ECO:0000256" key="1">
    <source>
        <dbReference type="ARBA" id="ARBA00004123"/>
    </source>
</evidence>
<keyword evidence="8" id="KW-1185">Reference proteome</keyword>
<dbReference type="InterPro" id="IPR015300">
    <property type="entry name" value="DNA-bd_pseudobarrel_sf"/>
</dbReference>
<evidence type="ECO:0000256" key="6">
    <source>
        <dbReference type="SAM" id="MobiDB-lite"/>
    </source>
</evidence>
<proteinExistence type="predicted"/>
<evidence type="ECO:0000256" key="2">
    <source>
        <dbReference type="ARBA" id="ARBA00023015"/>
    </source>
</evidence>